<keyword evidence="6" id="KW-0029">Amino-acid transport</keyword>
<keyword evidence="11" id="KW-1185">Reference proteome</keyword>
<sequence>MNNKLLGGVLLIIGTSIGGGMLALPIATAQLGFINALIFLVICWAVMTASALLLLEVNLWHPVNSNLITMAKTTLGRFGQVIAWVSYLLLLYALLAAYVSGGGDFLQHFLNGFHIKLSSKIATGLFAFLLSIVVYKGIRSVDYVNRGLMFSKLAATGLLVLCIFPFVSVDYLLTPGKLHHLPGVIASITVIITSFGFAVIVPSLRSYFKNNASQLRKAILIGSFIPLVCYILWELVIMGVVPSQGPISLTVMAHSSHSSSDLINALSQLLHKPLINFLAKTFTAICLATSFLGVALSLFDFLSDGFAIKKTNLNKLIIYALTFTPPLIIAYHYPNAFIKALSYAGVLCAILLIALPAMMAWSGRYIKKCASGYQVSGGKYLLTILLMTSFFLIALSLI</sequence>
<evidence type="ECO:0000256" key="2">
    <source>
        <dbReference type="ARBA" id="ARBA00022448"/>
    </source>
</evidence>
<evidence type="ECO:0000313" key="10">
    <source>
        <dbReference type="EMBL" id="BBB15799.1"/>
    </source>
</evidence>
<proteinExistence type="predicted"/>
<dbReference type="RefSeq" id="WP_126323333.1">
    <property type="nucleotide sequence ID" value="NZ_AP018005.1"/>
</dbReference>
<dbReference type="OrthoDB" id="18749at2"/>
<keyword evidence="8 9" id="KW-0472">Membrane</keyword>
<keyword evidence="5 9" id="KW-0812">Transmembrane</keyword>
<evidence type="ECO:0000256" key="1">
    <source>
        <dbReference type="ARBA" id="ARBA00004429"/>
    </source>
</evidence>
<dbReference type="GO" id="GO:0015173">
    <property type="term" value="F:aromatic amino acid transmembrane transporter activity"/>
    <property type="evidence" value="ECO:0007669"/>
    <property type="project" value="InterPro"/>
</dbReference>
<feature type="transmembrane region" description="Helical" evidence="9">
    <location>
        <begin position="185"/>
        <end position="207"/>
    </location>
</feature>
<evidence type="ECO:0000256" key="8">
    <source>
        <dbReference type="ARBA" id="ARBA00023136"/>
    </source>
</evidence>
<feature type="transmembrane region" description="Helical" evidence="9">
    <location>
        <begin position="219"/>
        <end position="241"/>
    </location>
</feature>
<dbReference type="Pfam" id="PF03222">
    <property type="entry name" value="Trp_Tyr_perm"/>
    <property type="match status" value="1"/>
</dbReference>
<dbReference type="PANTHER" id="PTHR46997">
    <property type="entry name" value="LOW AFFINITY TRYPTOPHAN PERMEASE-RELATED"/>
    <property type="match status" value="1"/>
</dbReference>
<dbReference type="KEGG" id="rvi:RVIR1_13530"/>
<protein>
    <submittedName>
        <fullName evidence="10">Putative tyrosine-specific transport protein</fullName>
    </submittedName>
</protein>
<dbReference type="PRINTS" id="PR00166">
    <property type="entry name" value="AROAAPRMEASE"/>
</dbReference>
<reference evidence="10 11" key="1">
    <citation type="submission" date="2017-03" db="EMBL/GenBank/DDBJ databases">
        <title>The genome sequence of Candidatus Rickettsiella viridis.</title>
        <authorList>
            <person name="Nikoh N."/>
            <person name="Tsuchida T."/>
            <person name="Yamaguchi K."/>
            <person name="Maeda T."/>
            <person name="Shigenobu S."/>
            <person name="Fukatsu T."/>
        </authorList>
    </citation>
    <scope>NUCLEOTIDE SEQUENCE [LARGE SCALE GENOMIC DNA]</scope>
    <source>
        <strain evidence="10 11">Ap-RA04</strain>
    </source>
</reference>
<feature type="transmembrane region" description="Helical" evidence="9">
    <location>
        <begin position="277"/>
        <end position="301"/>
    </location>
</feature>
<dbReference type="Gene3D" id="1.20.1740.10">
    <property type="entry name" value="Amino acid/polyamine transporter I"/>
    <property type="match status" value="1"/>
</dbReference>
<evidence type="ECO:0000256" key="3">
    <source>
        <dbReference type="ARBA" id="ARBA00022475"/>
    </source>
</evidence>
<evidence type="ECO:0000256" key="6">
    <source>
        <dbReference type="ARBA" id="ARBA00022970"/>
    </source>
</evidence>
<dbReference type="InterPro" id="IPR018227">
    <property type="entry name" value="Amino_acid_transport_2"/>
</dbReference>
<dbReference type="PANTHER" id="PTHR46997:SF2">
    <property type="entry name" value="TYROSINE-SPECIFIC TRANSPORT SYSTEM"/>
    <property type="match status" value="1"/>
</dbReference>
<evidence type="ECO:0000256" key="9">
    <source>
        <dbReference type="SAM" id="Phobius"/>
    </source>
</evidence>
<dbReference type="AlphaFoldDB" id="A0A2Z5UW53"/>
<evidence type="ECO:0000256" key="4">
    <source>
        <dbReference type="ARBA" id="ARBA00022519"/>
    </source>
</evidence>
<comment type="subcellular location">
    <subcellularLocation>
        <location evidence="1">Cell inner membrane</location>
        <topology evidence="1">Multi-pass membrane protein</topology>
    </subcellularLocation>
</comment>
<name>A0A2Z5UW53_9COXI</name>
<feature type="transmembrane region" description="Helical" evidence="9">
    <location>
        <begin position="81"/>
        <end position="101"/>
    </location>
</feature>
<gene>
    <name evidence="10" type="primary">tyrP</name>
    <name evidence="10" type="ORF">RVIR1_13530</name>
</gene>
<evidence type="ECO:0000256" key="7">
    <source>
        <dbReference type="ARBA" id="ARBA00022989"/>
    </source>
</evidence>
<feature type="transmembrane region" description="Helical" evidence="9">
    <location>
        <begin position="150"/>
        <end position="173"/>
    </location>
</feature>
<evidence type="ECO:0000313" key="11">
    <source>
        <dbReference type="Proteomes" id="UP000282483"/>
    </source>
</evidence>
<keyword evidence="3" id="KW-1003">Cell membrane</keyword>
<dbReference type="GO" id="GO:0003333">
    <property type="term" value="P:amino acid transmembrane transport"/>
    <property type="evidence" value="ECO:0007669"/>
    <property type="project" value="InterPro"/>
</dbReference>
<feature type="transmembrane region" description="Helical" evidence="9">
    <location>
        <begin position="121"/>
        <end position="138"/>
    </location>
</feature>
<evidence type="ECO:0000256" key="5">
    <source>
        <dbReference type="ARBA" id="ARBA00022692"/>
    </source>
</evidence>
<dbReference type="EMBL" id="AP018005">
    <property type="protein sequence ID" value="BBB15799.1"/>
    <property type="molecule type" value="Genomic_DNA"/>
</dbReference>
<feature type="transmembrane region" description="Helical" evidence="9">
    <location>
        <begin position="33"/>
        <end position="60"/>
    </location>
</feature>
<keyword evidence="4" id="KW-0997">Cell inner membrane</keyword>
<organism evidence="10 11">
    <name type="scientific">Candidatus Rickettsiella viridis</name>
    <dbReference type="NCBI Taxonomy" id="676208"/>
    <lineage>
        <taxon>Bacteria</taxon>
        <taxon>Pseudomonadati</taxon>
        <taxon>Pseudomonadota</taxon>
        <taxon>Gammaproteobacteria</taxon>
        <taxon>Legionellales</taxon>
        <taxon>Coxiellaceae</taxon>
        <taxon>Rickettsiella</taxon>
    </lineage>
</organism>
<feature type="transmembrane region" description="Helical" evidence="9">
    <location>
        <begin position="340"/>
        <end position="359"/>
    </location>
</feature>
<keyword evidence="7 9" id="KW-1133">Transmembrane helix</keyword>
<dbReference type="Proteomes" id="UP000282483">
    <property type="component" value="Chromosome"/>
</dbReference>
<feature type="transmembrane region" description="Helical" evidence="9">
    <location>
        <begin position="380"/>
        <end position="397"/>
    </location>
</feature>
<keyword evidence="2" id="KW-0813">Transport</keyword>
<feature type="transmembrane region" description="Helical" evidence="9">
    <location>
        <begin position="313"/>
        <end position="334"/>
    </location>
</feature>
<accession>A0A2Z5UW53</accession>
<dbReference type="InterPro" id="IPR013059">
    <property type="entry name" value="Trp_tyr_transpt"/>
</dbReference>
<dbReference type="GO" id="GO:0005886">
    <property type="term" value="C:plasma membrane"/>
    <property type="evidence" value="ECO:0007669"/>
    <property type="project" value="UniProtKB-SubCell"/>
</dbReference>